<gene>
    <name evidence="2" type="ORF">IAA31_05900</name>
</gene>
<evidence type="ECO:0000313" key="2">
    <source>
        <dbReference type="EMBL" id="MBU3827006.1"/>
    </source>
</evidence>
<dbReference type="Proteomes" id="UP000824150">
    <property type="component" value="Unassembled WGS sequence"/>
</dbReference>
<dbReference type="EMBL" id="JAHLFG010000062">
    <property type="protein sequence ID" value="MBU3827006.1"/>
    <property type="molecule type" value="Genomic_DNA"/>
</dbReference>
<accession>A0A9E2KNE1</accession>
<dbReference type="Gene3D" id="3.30.1380.10">
    <property type="match status" value="1"/>
</dbReference>
<evidence type="ECO:0000259" key="1">
    <source>
        <dbReference type="Pfam" id="PF02557"/>
    </source>
</evidence>
<dbReference type="PANTHER" id="PTHR34385:SF1">
    <property type="entry name" value="PEPTIDOGLYCAN L-ALANYL-D-GLUTAMATE ENDOPEPTIDASE CWLK"/>
    <property type="match status" value="1"/>
</dbReference>
<reference evidence="2" key="1">
    <citation type="journal article" date="2021" name="PeerJ">
        <title>Extensive microbial diversity within the chicken gut microbiome revealed by metagenomics and culture.</title>
        <authorList>
            <person name="Gilroy R."/>
            <person name="Ravi A."/>
            <person name="Getino M."/>
            <person name="Pursley I."/>
            <person name="Horton D.L."/>
            <person name="Alikhan N.F."/>
            <person name="Baker D."/>
            <person name="Gharbi K."/>
            <person name="Hall N."/>
            <person name="Watson M."/>
            <person name="Adriaenssens E.M."/>
            <person name="Foster-Nyarko E."/>
            <person name="Jarju S."/>
            <person name="Secka A."/>
            <person name="Antonio M."/>
            <person name="Oren A."/>
            <person name="Chaudhuri R.R."/>
            <person name="La Ragione R."/>
            <person name="Hildebrand F."/>
            <person name="Pallen M.J."/>
        </authorList>
    </citation>
    <scope>NUCLEOTIDE SEQUENCE</scope>
    <source>
        <strain evidence="2">687</strain>
    </source>
</reference>
<dbReference type="InterPro" id="IPR052179">
    <property type="entry name" value="DD-CPase-like"/>
</dbReference>
<feature type="domain" description="D-alanyl-D-alanine carboxypeptidase-like core" evidence="1">
    <location>
        <begin position="32"/>
        <end position="184"/>
    </location>
</feature>
<dbReference type="GO" id="GO:0008233">
    <property type="term" value="F:peptidase activity"/>
    <property type="evidence" value="ECO:0007669"/>
    <property type="project" value="InterPro"/>
</dbReference>
<comment type="caution">
    <text evidence="2">The sequence shown here is derived from an EMBL/GenBank/DDBJ whole genome shotgun (WGS) entry which is preliminary data.</text>
</comment>
<dbReference type="Pfam" id="PF02557">
    <property type="entry name" value="VanY"/>
    <property type="match status" value="1"/>
</dbReference>
<dbReference type="SUPFAM" id="SSF55166">
    <property type="entry name" value="Hedgehog/DD-peptidase"/>
    <property type="match status" value="1"/>
</dbReference>
<organism evidence="2 3">
    <name type="scientific">Candidatus Anaerobiospirillum merdipullorum</name>
    <dbReference type="NCBI Taxonomy" id="2838450"/>
    <lineage>
        <taxon>Bacteria</taxon>
        <taxon>Pseudomonadati</taxon>
        <taxon>Pseudomonadota</taxon>
        <taxon>Gammaproteobacteria</taxon>
        <taxon>Aeromonadales</taxon>
        <taxon>Succinivibrionaceae</taxon>
        <taxon>Anaerobiospirillum</taxon>
    </lineage>
</organism>
<dbReference type="PANTHER" id="PTHR34385">
    <property type="entry name" value="D-ALANYL-D-ALANINE CARBOXYPEPTIDASE"/>
    <property type="match status" value="1"/>
</dbReference>
<proteinExistence type="predicted"/>
<dbReference type="GO" id="GO:0006508">
    <property type="term" value="P:proteolysis"/>
    <property type="evidence" value="ECO:0007669"/>
    <property type="project" value="InterPro"/>
</dbReference>
<dbReference type="CDD" id="cd14847">
    <property type="entry name" value="DD-carboxypeptidase_like"/>
    <property type="match status" value="1"/>
</dbReference>
<dbReference type="AlphaFoldDB" id="A0A9E2KNE1"/>
<sequence>MLNSAKCTEVEATLFPGRDLITLTQDGFSFQADKQSAQALMQLQTQAEREHLTLRVCSAYRSVARQYEIFSAKYHGLRPVLDKDERPLNLKGMSAQEKIQAITYFSALPGLSRHHLGTDFDVYALNLLPPGQRLELTCREYAPGSYFYPLGQFLKAHSASCGFIQPFCSPSWKGGREPWHLSYQARADALLKGFKLETLLEFYQLFDDELVAPLVAYARTHYRDLLCIS</sequence>
<name>A0A9E2KNE1_9GAMM</name>
<dbReference type="InterPro" id="IPR003709">
    <property type="entry name" value="VanY-like_core_dom"/>
</dbReference>
<protein>
    <submittedName>
        <fullName evidence="2">M15 family metallopeptidase</fullName>
    </submittedName>
</protein>
<reference evidence="2" key="2">
    <citation type="submission" date="2021-04" db="EMBL/GenBank/DDBJ databases">
        <authorList>
            <person name="Gilroy R."/>
        </authorList>
    </citation>
    <scope>NUCLEOTIDE SEQUENCE</scope>
    <source>
        <strain evidence="2">687</strain>
    </source>
</reference>
<evidence type="ECO:0000313" key="3">
    <source>
        <dbReference type="Proteomes" id="UP000824150"/>
    </source>
</evidence>
<dbReference type="InterPro" id="IPR009045">
    <property type="entry name" value="Zn_M74/Hedgehog-like"/>
</dbReference>